<dbReference type="GO" id="GO:0003700">
    <property type="term" value="F:DNA-binding transcription factor activity"/>
    <property type="evidence" value="ECO:0007669"/>
    <property type="project" value="InterPro"/>
</dbReference>
<dbReference type="InterPro" id="IPR005119">
    <property type="entry name" value="LysR_subst-bd"/>
</dbReference>
<protein>
    <submittedName>
        <fullName evidence="6">Transcriptional regulator LysR family</fullName>
    </submittedName>
</protein>
<dbReference type="GO" id="GO:0003677">
    <property type="term" value="F:DNA binding"/>
    <property type="evidence" value="ECO:0007669"/>
    <property type="project" value="UniProtKB-KW"/>
</dbReference>
<comment type="caution">
    <text evidence="6">The sequence shown here is derived from an EMBL/GenBank/DDBJ whole genome shotgun (WGS) entry which is preliminary data.</text>
</comment>
<feature type="domain" description="HTH lysR-type" evidence="5">
    <location>
        <begin position="1"/>
        <end position="58"/>
    </location>
</feature>
<keyword evidence="7" id="KW-1185">Reference proteome</keyword>
<dbReference type="Proteomes" id="UP000029224">
    <property type="component" value="Unassembled WGS sequence"/>
</dbReference>
<dbReference type="Gene3D" id="3.40.190.290">
    <property type="match status" value="1"/>
</dbReference>
<dbReference type="SUPFAM" id="SSF46785">
    <property type="entry name" value="Winged helix' DNA-binding domain"/>
    <property type="match status" value="1"/>
</dbReference>
<reference evidence="6 7" key="1">
    <citation type="submission" date="2014-09" db="EMBL/GenBank/DDBJ databases">
        <title>Vibrio maritimus JCM 19240. (C210) whole genome shotgun sequence.</title>
        <authorList>
            <person name="Sawabe T."/>
            <person name="Meirelles P."/>
            <person name="Nakanishi M."/>
            <person name="Sayaka M."/>
            <person name="Hattori M."/>
            <person name="Ohkuma M."/>
        </authorList>
    </citation>
    <scope>NUCLEOTIDE SEQUENCE [LARGE SCALE GENOMIC DNA]</scope>
    <source>
        <strain evidence="6 7">JCM 19240</strain>
    </source>
</reference>
<dbReference type="PROSITE" id="PS50931">
    <property type="entry name" value="HTH_LYSR"/>
    <property type="match status" value="1"/>
</dbReference>
<evidence type="ECO:0000256" key="1">
    <source>
        <dbReference type="ARBA" id="ARBA00009437"/>
    </source>
</evidence>
<sequence>MNIDHLRLFIRLASTHNISQAGQELGLSPAVASAHINKLEESVGARLVHRTTRKVSLTQEGEAFLPHAENVVDSVELAKASIGGQGALASGTLRVTAPSSFGRMHLLPAMNGFMEQNPELSVDLRFSDSIVDLVDGGFDVAIRNAELKDSSLIAKRLAPDHRIICASPDYLAKYGTPDSPQALKDHQCIRITGIDHWDFKTANGDISIKITGKIRSDNGDAIRELCMAGHGITMSSTWSVYQQIKSGELVEILQQTPYQSDTAIWVLYPSSRLVAPKVRAFIDFFSDYFGTPPYWDL</sequence>
<name>A0A090T0K9_9VIBR</name>
<gene>
    <name evidence="6" type="ORF">JCM19240_5695</name>
</gene>
<accession>A0A090T0K9</accession>
<dbReference type="InterPro" id="IPR036388">
    <property type="entry name" value="WH-like_DNA-bd_sf"/>
</dbReference>
<dbReference type="FunFam" id="1.10.10.10:FF:000001">
    <property type="entry name" value="LysR family transcriptional regulator"/>
    <property type="match status" value="1"/>
</dbReference>
<dbReference type="Gene3D" id="1.10.10.10">
    <property type="entry name" value="Winged helix-like DNA-binding domain superfamily/Winged helix DNA-binding domain"/>
    <property type="match status" value="1"/>
</dbReference>
<evidence type="ECO:0000256" key="4">
    <source>
        <dbReference type="ARBA" id="ARBA00023163"/>
    </source>
</evidence>
<keyword evidence="3" id="KW-0238">DNA-binding</keyword>
<dbReference type="AlphaFoldDB" id="A0A090T0K9"/>
<dbReference type="PANTHER" id="PTHR30537:SF5">
    <property type="entry name" value="HTH-TYPE TRANSCRIPTIONAL ACTIVATOR TTDR-RELATED"/>
    <property type="match status" value="1"/>
</dbReference>
<dbReference type="SUPFAM" id="SSF53850">
    <property type="entry name" value="Periplasmic binding protein-like II"/>
    <property type="match status" value="1"/>
</dbReference>
<dbReference type="Pfam" id="PF00126">
    <property type="entry name" value="HTH_1"/>
    <property type="match status" value="1"/>
</dbReference>
<reference evidence="6 7" key="2">
    <citation type="submission" date="2014-09" db="EMBL/GenBank/DDBJ databases">
        <authorList>
            <consortium name="NBRP consortium"/>
            <person name="Sawabe T."/>
            <person name="Meirelles P."/>
            <person name="Nakanishi M."/>
            <person name="Sayaka M."/>
            <person name="Hattori M."/>
            <person name="Ohkuma M."/>
        </authorList>
    </citation>
    <scope>NUCLEOTIDE SEQUENCE [LARGE SCALE GENOMIC DNA]</scope>
    <source>
        <strain evidence="6 7">JCM 19240</strain>
    </source>
</reference>
<evidence type="ECO:0000256" key="2">
    <source>
        <dbReference type="ARBA" id="ARBA00023015"/>
    </source>
</evidence>
<keyword evidence="2" id="KW-0805">Transcription regulation</keyword>
<dbReference type="CDD" id="cd08422">
    <property type="entry name" value="PBP2_CrgA_like"/>
    <property type="match status" value="1"/>
</dbReference>
<organism evidence="6 7">
    <name type="scientific">Vibrio maritimus</name>
    <dbReference type="NCBI Taxonomy" id="990268"/>
    <lineage>
        <taxon>Bacteria</taxon>
        <taxon>Pseudomonadati</taxon>
        <taxon>Pseudomonadota</taxon>
        <taxon>Gammaproteobacteria</taxon>
        <taxon>Vibrionales</taxon>
        <taxon>Vibrionaceae</taxon>
        <taxon>Vibrio</taxon>
    </lineage>
</organism>
<evidence type="ECO:0000313" key="7">
    <source>
        <dbReference type="Proteomes" id="UP000029224"/>
    </source>
</evidence>
<dbReference type="Pfam" id="PF03466">
    <property type="entry name" value="LysR_substrate"/>
    <property type="match status" value="1"/>
</dbReference>
<dbReference type="InterPro" id="IPR000847">
    <property type="entry name" value="LysR_HTH_N"/>
</dbReference>
<proteinExistence type="inferred from homology"/>
<comment type="similarity">
    <text evidence="1">Belongs to the LysR transcriptional regulatory family.</text>
</comment>
<dbReference type="EMBL" id="BBMT01000001">
    <property type="protein sequence ID" value="GAL32264.1"/>
    <property type="molecule type" value="Genomic_DNA"/>
</dbReference>
<dbReference type="OrthoDB" id="9786526at2"/>
<dbReference type="InterPro" id="IPR036390">
    <property type="entry name" value="WH_DNA-bd_sf"/>
</dbReference>
<dbReference type="PANTHER" id="PTHR30537">
    <property type="entry name" value="HTH-TYPE TRANSCRIPTIONAL REGULATOR"/>
    <property type="match status" value="1"/>
</dbReference>
<dbReference type="FunFam" id="3.40.190.290:FF:000001">
    <property type="entry name" value="Transcriptional regulator, LysR family"/>
    <property type="match status" value="1"/>
</dbReference>
<evidence type="ECO:0000313" key="6">
    <source>
        <dbReference type="EMBL" id="GAL32264.1"/>
    </source>
</evidence>
<keyword evidence="4" id="KW-0804">Transcription</keyword>
<evidence type="ECO:0000259" key="5">
    <source>
        <dbReference type="PROSITE" id="PS50931"/>
    </source>
</evidence>
<dbReference type="InterPro" id="IPR058163">
    <property type="entry name" value="LysR-type_TF_proteobact-type"/>
</dbReference>
<evidence type="ECO:0000256" key="3">
    <source>
        <dbReference type="ARBA" id="ARBA00023125"/>
    </source>
</evidence>